<gene>
    <name evidence="1" type="ORF">EJ08DRAFT_678616</name>
</gene>
<keyword evidence="2" id="KW-1185">Reference proteome</keyword>
<comment type="caution">
    <text evidence="1">The sequence shown here is derived from an EMBL/GenBank/DDBJ whole genome shotgun (WGS) entry which is preliminary data.</text>
</comment>
<proteinExistence type="predicted"/>
<reference evidence="1" key="1">
    <citation type="journal article" date="2020" name="Stud. Mycol.">
        <title>101 Dothideomycetes genomes: a test case for predicting lifestyles and emergence of pathogens.</title>
        <authorList>
            <person name="Haridas S."/>
            <person name="Albert R."/>
            <person name="Binder M."/>
            <person name="Bloem J."/>
            <person name="Labutti K."/>
            <person name="Salamov A."/>
            <person name="Andreopoulos B."/>
            <person name="Baker S."/>
            <person name="Barry K."/>
            <person name="Bills G."/>
            <person name="Bluhm B."/>
            <person name="Cannon C."/>
            <person name="Castanera R."/>
            <person name="Culley D."/>
            <person name="Daum C."/>
            <person name="Ezra D."/>
            <person name="Gonzalez J."/>
            <person name="Henrissat B."/>
            <person name="Kuo A."/>
            <person name="Liang C."/>
            <person name="Lipzen A."/>
            <person name="Lutzoni F."/>
            <person name="Magnuson J."/>
            <person name="Mondo S."/>
            <person name="Nolan M."/>
            <person name="Ohm R."/>
            <person name="Pangilinan J."/>
            <person name="Park H.-J."/>
            <person name="Ramirez L."/>
            <person name="Alfaro M."/>
            <person name="Sun H."/>
            <person name="Tritt A."/>
            <person name="Yoshinaga Y."/>
            <person name="Zwiers L.-H."/>
            <person name="Turgeon B."/>
            <person name="Goodwin S."/>
            <person name="Spatafora J."/>
            <person name="Crous P."/>
            <person name="Grigoriev I."/>
        </authorList>
    </citation>
    <scope>NUCLEOTIDE SEQUENCE</scope>
    <source>
        <strain evidence="1">CBS 130266</strain>
    </source>
</reference>
<dbReference type="EMBL" id="MU007034">
    <property type="protein sequence ID" value="KAF2431043.1"/>
    <property type="molecule type" value="Genomic_DNA"/>
</dbReference>
<protein>
    <submittedName>
        <fullName evidence="1">Uncharacterized protein</fullName>
    </submittedName>
</protein>
<evidence type="ECO:0000313" key="1">
    <source>
        <dbReference type="EMBL" id="KAF2431043.1"/>
    </source>
</evidence>
<sequence length="347" mass="39503">MESSTTSSMGNDSQDQHLASQVMKYNLTTWKGATDTGIAYLSPNEENGAPNKRDNTPVEINIEPFTKGHYDILPLLQHYKTSPPGTVTFASTKAAKEEDLPVEDDMAWFMLGAFDNNPMIITHGASPPPGLAKPRSPSPRLRARDRMAKRRLLLWRNIFDGYRNGSLWTKNSKFRIEELWVNPDLYVKYMIWSRGGCQFKLDMAGMVPGKSCTVAECVTKHASYLHDLERILPRLFRSIDNGFVTSVHIMGKKDSSQWDGTPDMGITLPAVEWENCFGSGFVERHPGWMMGRYFRLRRGNENVFWVEQIAGEEGGVGTVGYEGYGESEWDEEWSKPQVRQEVWWEEC</sequence>
<name>A0A9P4NTD5_9PEZI</name>
<organism evidence="1 2">
    <name type="scientific">Tothia fuscella</name>
    <dbReference type="NCBI Taxonomy" id="1048955"/>
    <lineage>
        <taxon>Eukaryota</taxon>
        <taxon>Fungi</taxon>
        <taxon>Dikarya</taxon>
        <taxon>Ascomycota</taxon>
        <taxon>Pezizomycotina</taxon>
        <taxon>Dothideomycetes</taxon>
        <taxon>Pleosporomycetidae</taxon>
        <taxon>Venturiales</taxon>
        <taxon>Cylindrosympodiaceae</taxon>
        <taxon>Tothia</taxon>
    </lineage>
</organism>
<accession>A0A9P4NTD5</accession>
<dbReference type="AlphaFoldDB" id="A0A9P4NTD5"/>
<evidence type="ECO:0000313" key="2">
    <source>
        <dbReference type="Proteomes" id="UP000800235"/>
    </source>
</evidence>
<dbReference type="Proteomes" id="UP000800235">
    <property type="component" value="Unassembled WGS sequence"/>
</dbReference>